<feature type="signal peptide" evidence="1">
    <location>
        <begin position="1"/>
        <end position="26"/>
    </location>
</feature>
<keyword evidence="3" id="KW-1185">Reference proteome</keyword>
<evidence type="ECO:0000313" key="2">
    <source>
        <dbReference type="EMBL" id="MDR7090866.1"/>
    </source>
</evidence>
<dbReference type="EMBL" id="JAVDVX010000005">
    <property type="protein sequence ID" value="MDR7090866.1"/>
    <property type="molecule type" value="Genomic_DNA"/>
</dbReference>
<accession>A0ABU1V084</accession>
<feature type="chain" id="PRO_5046904189" description="Solute-binding protein family 3/N-terminal domain-containing protein" evidence="1">
    <location>
        <begin position="27"/>
        <end position="289"/>
    </location>
</feature>
<keyword evidence="1" id="KW-0732">Signal</keyword>
<dbReference type="Gene3D" id="3.40.190.10">
    <property type="entry name" value="Periplasmic binding protein-like II"/>
    <property type="match status" value="2"/>
</dbReference>
<evidence type="ECO:0000313" key="3">
    <source>
        <dbReference type="Proteomes" id="UP001253595"/>
    </source>
</evidence>
<comment type="caution">
    <text evidence="2">The sequence shown here is derived from an EMBL/GenBank/DDBJ whole genome shotgun (WGS) entry which is preliminary data.</text>
</comment>
<dbReference type="RefSeq" id="WP_310073538.1">
    <property type="nucleotide sequence ID" value="NZ_JAVDVX010000005.1"/>
</dbReference>
<evidence type="ECO:0000256" key="1">
    <source>
        <dbReference type="SAM" id="SignalP"/>
    </source>
</evidence>
<gene>
    <name evidence="2" type="ORF">J2X05_002892</name>
</gene>
<dbReference type="Proteomes" id="UP001253595">
    <property type="component" value="Unassembled WGS sequence"/>
</dbReference>
<name>A0ABU1V084_9GAMM</name>
<protein>
    <recommendedName>
        <fullName evidence="4">Solute-binding protein family 3/N-terminal domain-containing protein</fullName>
    </recommendedName>
</protein>
<sequence>MSRLVVLCVQRTALVLLLCCAGVVWASASATSSVVIRQSNITDIVNEDYYFYRVLELALNKTDAQWGAVQISQLPYRPEDKRLRSALMQGGVDVLWSPTSADFERQMLPVRISLLKELNNYRLLLIRKNEQPAFSAVRSIDDLRKLRGGMGAQWTDASIMEYNRLPLVKAVGYGKLFKMLAAKRFDYFSRGVYQIQSEVNFYPELELQIEQELMLSYPNEVYFFVNKNNTDLAKRLETGLKIAQRDGSFDQLFNSIPRYQWGMELLKKHQRRVITLQPLPIKPPATNKQ</sequence>
<reference evidence="2 3" key="1">
    <citation type="submission" date="2023-07" db="EMBL/GenBank/DDBJ databases">
        <title>Sorghum-associated microbial communities from plants grown in Nebraska, USA.</title>
        <authorList>
            <person name="Schachtman D."/>
        </authorList>
    </citation>
    <scope>NUCLEOTIDE SEQUENCE [LARGE SCALE GENOMIC DNA]</scope>
    <source>
        <strain evidence="2 3">BE190</strain>
    </source>
</reference>
<evidence type="ECO:0008006" key="4">
    <source>
        <dbReference type="Google" id="ProtNLM"/>
    </source>
</evidence>
<proteinExistence type="predicted"/>
<dbReference type="SUPFAM" id="SSF53850">
    <property type="entry name" value="Periplasmic binding protein-like II"/>
    <property type="match status" value="1"/>
</dbReference>
<organism evidence="2 3">
    <name type="scientific">Cellvibrio fibrivorans</name>
    <dbReference type="NCBI Taxonomy" id="126350"/>
    <lineage>
        <taxon>Bacteria</taxon>
        <taxon>Pseudomonadati</taxon>
        <taxon>Pseudomonadota</taxon>
        <taxon>Gammaproteobacteria</taxon>
        <taxon>Cellvibrionales</taxon>
        <taxon>Cellvibrionaceae</taxon>
        <taxon>Cellvibrio</taxon>
    </lineage>
</organism>